<dbReference type="SUPFAM" id="SSF54556">
    <property type="entry name" value="Chitinase insertion domain"/>
    <property type="match status" value="1"/>
</dbReference>
<name>A0A1B5KX72_USTVR</name>
<evidence type="ECO:0000256" key="4">
    <source>
        <dbReference type="ARBA" id="ARBA00012729"/>
    </source>
</evidence>
<dbReference type="InterPro" id="IPR017853">
    <property type="entry name" value="GH"/>
</dbReference>
<dbReference type="SUPFAM" id="SSF51445">
    <property type="entry name" value="(Trans)glycosidases"/>
    <property type="match status" value="1"/>
</dbReference>
<evidence type="ECO:0000256" key="8">
    <source>
        <dbReference type="ARBA" id="ARBA00023026"/>
    </source>
</evidence>
<dbReference type="GO" id="GO:0006032">
    <property type="term" value="P:chitin catabolic process"/>
    <property type="evidence" value="ECO:0007669"/>
    <property type="project" value="UniProtKB-KW"/>
</dbReference>
<sequence length="450" mass="50171">MHLVSALSLFAASAAALAIDEGASSLQGRADPSPQGEDLTTSNAATCVKGLKTLGYYGNWDIYAAKYFVTDIPAERFTHLSYAFSNIKTETGEVVLSDEWADLQYAYPGDNTKAPGTNVYGNVKQLYLLKKKYRNFKTTLSIGGWSYRMNFSPMLASRAKRETFVKSAVKLVEDLGFDGLDVDYEYVKDRNEAVQMADLLRRLREALDDLAKRTAPGYKFILSYASPAGPEHYKQLAFDRMNEWIDYYSFMGLDYMSAGVSKNSGFMGNVFLDKKNPAATEYETQSGIEYYINQGKVPSSKILLQNAIYGRAFNETKGIGRPYKGAGLEGSLGSAGIWRYRDLPIKESKDLKIVNDKAVIGSYSYNKTAEYLISYDTAEIAKLKAQYTRKMKLAGTSWWEVSQDRTDDLSLVKTTIDEYGGLGALEKSPNNLKYPNSKYDNLRLGFPASS</sequence>
<keyword evidence="6 12" id="KW-0378">Hydrolase</keyword>
<keyword evidence="7" id="KW-0146">Chitin degradation</keyword>
<dbReference type="InterPro" id="IPR001223">
    <property type="entry name" value="Glyco_hydro18_cat"/>
</dbReference>
<dbReference type="InterPro" id="IPR001579">
    <property type="entry name" value="Glyco_hydro_18_chit_AS"/>
</dbReference>
<proteinExistence type="inferred from homology"/>
<dbReference type="EMBL" id="BBTG02000007">
    <property type="protein sequence ID" value="GAO15639.1"/>
    <property type="molecule type" value="Genomic_DNA"/>
</dbReference>
<feature type="chain" id="PRO_5008577587" description="chitinase" evidence="13">
    <location>
        <begin position="17"/>
        <end position="450"/>
    </location>
</feature>
<dbReference type="GO" id="GO:0008843">
    <property type="term" value="F:endochitinase activity"/>
    <property type="evidence" value="ECO:0007669"/>
    <property type="project" value="UniProtKB-EC"/>
</dbReference>
<evidence type="ECO:0000256" key="9">
    <source>
        <dbReference type="ARBA" id="ARBA00023277"/>
    </source>
</evidence>
<evidence type="ECO:0000256" key="6">
    <source>
        <dbReference type="ARBA" id="ARBA00022801"/>
    </source>
</evidence>
<dbReference type="EC" id="3.2.1.14" evidence="4"/>
<comment type="caution">
    <text evidence="15">The sequence shown here is derived from an EMBL/GenBank/DDBJ whole genome shotgun (WGS) entry which is preliminary data.</text>
</comment>
<dbReference type="InterPro" id="IPR050314">
    <property type="entry name" value="Glycosyl_Hydrlase_18"/>
</dbReference>
<evidence type="ECO:0000313" key="16">
    <source>
        <dbReference type="Proteomes" id="UP000054053"/>
    </source>
</evidence>
<evidence type="ECO:0000256" key="2">
    <source>
        <dbReference type="ARBA" id="ARBA00004613"/>
    </source>
</evidence>
<dbReference type="Proteomes" id="UP000054053">
    <property type="component" value="Unassembled WGS sequence"/>
</dbReference>
<dbReference type="PROSITE" id="PS01095">
    <property type="entry name" value="GH18_1"/>
    <property type="match status" value="1"/>
</dbReference>
<dbReference type="SMR" id="A0A1B5KX72"/>
<evidence type="ECO:0000256" key="1">
    <source>
        <dbReference type="ARBA" id="ARBA00000822"/>
    </source>
</evidence>
<comment type="subcellular location">
    <subcellularLocation>
        <location evidence="2">Secreted</location>
    </subcellularLocation>
</comment>
<keyword evidence="13" id="KW-0732">Signal</keyword>
<keyword evidence="11" id="KW-0624">Polysaccharide degradation</keyword>
<dbReference type="GO" id="GO:0000272">
    <property type="term" value="P:polysaccharide catabolic process"/>
    <property type="evidence" value="ECO:0007669"/>
    <property type="project" value="UniProtKB-KW"/>
</dbReference>
<dbReference type="PROSITE" id="PS51910">
    <property type="entry name" value="GH18_2"/>
    <property type="match status" value="1"/>
</dbReference>
<protein>
    <recommendedName>
        <fullName evidence="4">chitinase</fullName>
        <ecNumber evidence="4">3.2.1.14</ecNumber>
    </recommendedName>
</protein>
<gene>
    <name evidence="15" type="ORF">UVI_02019410</name>
</gene>
<dbReference type="GO" id="GO:0005576">
    <property type="term" value="C:extracellular region"/>
    <property type="evidence" value="ECO:0007669"/>
    <property type="project" value="UniProtKB-SubCell"/>
</dbReference>
<comment type="similarity">
    <text evidence="3">Belongs to the glycosyl hydrolase 18 family. Chitinase class V subfamily.</text>
</comment>
<evidence type="ECO:0000256" key="13">
    <source>
        <dbReference type="SAM" id="SignalP"/>
    </source>
</evidence>
<evidence type="ECO:0000256" key="3">
    <source>
        <dbReference type="ARBA" id="ARBA00008682"/>
    </source>
</evidence>
<dbReference type="PANTHER" id="PTHR11177:SF317">
    <property type="entry name" value="CHITINASE 12-RELATED"/>
    <property type="match status" value="1"/>
</dbReference>
<dbReference type="InterPro" id="IPR029070">
    <property type="entry name" value="Chitinase_insertion_sf"/>
</dbReference>
<evidence type="ECO:0000256" key="10">
    <source>
        <dbReference type="ARBA" id="ARBA00023295"/>
    </source>
</evidence>
<evidence type="ECO:0000256" key="11">
    <source>
        <dbReference type="ARBA" id="ARBA00023326"/>
    </source>
</evidence>
<keyword evidence="8" id="KW-0843">Virulence</keyword>
<evidence type="ECO:0000256" key="5">
    <source>
        <dbReference type="ARBA" id="ARBA00022525"/>
    </source>
</evidence>
<dbReference type="GO" id="GO:0008061">
    <property type="term" value="F:chitin binding"/>
    <property type="evidence" value="ECO:0007669"/>
    <property type="project" value="InterPro"/>
</dbReference>
<evidence type="ECO:0000259" key="14">
    <source>
        <dbReference type="PROSITE" id="PS51910"/>
    </source>
</evidence>
<evidence type="ECO:0000313" key="15">
    <source>
        <dbReference type="EMBL" id="GAO15639.1"/>
    </source>
</evidence>
<feature type="signal peptide" evidence="13">
    <location>
        <begin position="1"/>
        <end position="16"/>
    </location>
</feature>
<evidence type="ECO:0000256" key="7">
    <source>
        <dbReference type="ARBA" id="ARBA00023024"/>
    </source>
</evidence>
<evidence type="ECO:0000256" key="12">
    <source>
        <dbReference type="RuleBase" id="RU000489"/>
    </source>
</evidence>
<comment type="catalytic activity">
    <reaction evidence="1">
        <text>Random endo-hydrolysis of N-acetyl-beta-D-glucosaminide (1-&gt;4)-beta-linkages in chitin and chitodextrins.</text>
        <dbReference type="EC" id="3.2.1.14"/>
    </reaction>
</comment>
<keyword evidence="9" id="KW-0119">Carbohydrate metabolism</keyword>
<keyword evidence="10 12" id="KW-0326">Glycosidase</keyword>
<dbReference type="PANTHER" id="PTHR11177">
    <property type="entry name" value="CHITINASE"/>
    <property type="match status" value="1"/>
</dbReference>
<keyword evidence="5" id="KW-0964">Secreted</keyword>
<reference evidence="16" key="1">
    <citation type="journal article" date="2016" name="Genome Announc.">
        <title>Genome sequence of Ustilaginoidea virens IPU010, a rice pathogenic fungus causing false smut.</title>
        <authorList>
            <person name="Kumagai T."/>
            <person name="Ishii T."/>
            <person name="Terai G."/>
            <person name="Umemura M."/>
            <person name="Machida M."/>
            <person name="Asai K."/>
        </authorList>
    </citation>
    <scope>NUCLEOTIDE SEQUENCE [LARGE SCALE GENOMIC DNA]</scope>
    <source>
        <strain evidence="16">IPU010</strain>
    </source>
</reference>
<dbReference type="Pfam" id="PF00704">
    <property type="entry name" value="Glyco_hydro_18"/>
    <property type="match status" value="1"/>
</dbReference>
<dbReference type="InterPro" id="IPR011583">
    <property type="entry name" value="Chitinase_II/V-like_cat"/>
</dbReference>
<dbReference type="Gene3D" id="3.10.50.10">
    <property type="match status" value="1"/>
</dbReference>
<feature type="domain" description="GH18" evidence="14">
    <location>
        <begin position="51"/>
        <end position="422"/>
    </location>
</feature>
<dbReference type="AlphaFoldDB" id="A0A1B5KX72"/>
<organism evidence="15 16">
    <name type="scientific">Ustilaginoidea virens</name>
    <name type="common">Rice false smut fungus</name>
    <name type="synonym">Villosiclava virens</name>
    <dbReference type="NCBI Taxonomy" id="1159556"/>
    <lineage>
        <taxon>Eukaryota</taxon>
        <taxon>Fungi</taxon>
        <taxon>Dikarya</taxon>
        <taxon>Ascomycota</taxon>
        <taxon>Pezizomycotina</taxon>
        <taxon>Sordariomycetes</taxon>
        <taxon>Hypocreomycetidae</taxon>
        <taxon>Hypocreales</taxon>
        <taxon>Clavicipitaceae</taxon>
        <taxon>Ustilaginoidea</taxon>
    </lineage>
</organism>
<dbReference type="SMART" id="SM00636">
    <property type="entry name" value="Glyco_18"/>
    <property type="match status" value="1"/>
</dbReference>
<dbReference type="Gene3D" id="3.20.20.80">
    <property type="entry name" value="Glycosidases"/>
    <property type="match status" value="1"/>
</dbReference>
<accession>A0A1B5KX72</accession>